<comment type="caution">
    <text evidence="3">The sequence shown here is derived from an EMBL/GenBank/DDBJ whole genome shotgun (WGS) entry which is preliminary data.</text>
</comment>
<dbReference type="InterPro" id="IPR050463">
    <property type="entry name" value="Gfo/Idh/MocA_oxidrdct_glycsds"/>
</dbReference>
<dbReference type="Pfam" id="PF01408">
    <property type="entry name" value="GFO_IDH_MocA"/>
    <property type="match status" value="1"/>
</dbReference>
<dbReference type="Gene3D" id="3.40.50.720">
    <property type="entry name" value="NAD(P)-binding Rossmann-like Domain"/>
    <property type="match status" value="1"/>
</dbReference>
<dbReference type="Gene3D" id="3.30.360.10">
    <property type="entry name" value="Dihydrodipicolinate Reductase, domain 2"/>
    <property type="match status" value="1"/>
</dbReference>
<feature type="domain" description="Gfo/Idh/MocA-like oxidoreductase N-terminal" evidence="2">
    <location>
        <begin position="6"/>
        <end position="126"/>
    </location>
</feature>
<dbReference type="GO" id="GO:0016491">
    <property type="term" value="F:oxidoreductase activity"/>
    <property type="evidence" value="ECO:0007669"/>
    <property type="project" value="UniProtKB-KW"/>
</dbReference>
<proteinExistence type="predicted"/>
<dbReference type="InterPro" id="IPR036291">
    <property type="entry name" value="NAD(P)-bd_dom_sf"/>
</dbReference>
<dbReference type="SUPFAM" id="SSF55347">
    <property type="entry name" value="Glyceraldehyde-3-phosphate dehydrogenase-like, C-terminal domain"/>
    <property type="match status" value="1"/>
</dbReference>
<dbReference type="AlphaFoldDB" id="A0A1F6CD59"/>
<name>A0A1F6CD59_HANXR</name>
<evidence type="ECO:0000259" key="2">
    <source>
        <dbReference type="Pfam" id="PF01408"/>
    </source>
</evidence>
<dbReference type="GO" id="GO:0000166">
    <property type="term" value="F:nucleotide binding"/>
    <property type="evidence" value="ECO:0007669"/>
    <property type="project" value="InterPro"/>
</dbReference>
<dbReference type="EMBL" id="MFKF01000279">
    <property type="protein sequence ID" value="OGG46941.1"/>
    <property type="molecule type" value="Genomic_DNA"/>
</dbReference>
<evidence type="ECO:0000256" key="1">
    <source>
        <dbReference type="ARBA" id="ARBA00023002"/>
    </source>
</evidence>
<sequence>MMERNVRIGFVGVGSMGQCAHLRNYVTVPGCQVVAIAELREKTARRVAKRYGIPKVYRTHEEMLTDERLDGVVASQPFTRHGVILPELLRTGLPTFSEKPLAASVEAGERIVRAAREGRTWHMVGYHKRSDPATAWARAEVERLKASGEVGRLTYVRITMPAGDWIAGGFTDLIREDDPKPQLKYDPPPTDTDEATHRDYVSFVNYYIHQVNLMRHLLGEPYSVTFADPKGVVLAGQSQSGVPCVLEMSPYRTTVDWQESALIAFERGYVRLDLPAPLASNRPGKAEVLRDPGNGAAPETVRPHLPWVHAMRQQAMNFVRAIRGEAPPPCDSEEALEDLKVAREYMRLLKSSQGEGHG</sequence>
<dbReference type="SUPFAM" id="SSF51735">
    <property type="entry name" value="NAD(P)-binding Rossmann-fold domains"/>
    <property type="match status" value="1"/>
</dbReference>
<gene>
    <name evidence="3" type="ORF">A3F84_21010</name>
</gene>
<dbReference type="PANTHER" id="PTHR43818">
    <property type="entry name" value="BCDNA.GH03377"/>
    <property type="match status" value="1"/>
</dbReference>
<dbReference type="PANTHER" id="PTHR43818:SF11">
    <property type="entry name" value="BCDNA.GH03377"/>
    <property type="match status" value="1"/>
</dbReference>
<reference evidence="3 4" key="1">
    <citation type="journal article" date="2016" name="Nat. Commun.">
        <title>Thousands of microbial genomes shed light on interconnected biogeochemical processes in an aquifer system.</title>
        <authorList>
            <person name="Anantharaman K."/>
            <person name="Brown C.T."/>
            <person name="Hug L.A."/>
            <person name="Sharon I."/>
            <person name="Castelle C.J."/>
            <person name="Probst A.J."/>
            <person name="Thomas B.C."/>
            <person name="Singh A."/>
            <person name="Wilkins M.J."/>
            <person name="Karaoz U."/>
            <person name="Brodie E.L."/>
            <person name="Williams K.H."/>
            <person name="Hubbard S.S."/>
            <person name="Banfield J.F."/>
        </authorList>
    </citation>
    <scope>NUCLEOTIDE SEQUENCE [LARGE SCALE GENOMIC DNA]</scope>
    <source>
        <strain evidence="4">RIFCSPLOWO2_12_FULL_64_10</strain>
    </source>
</reference>
<accession>A0A1F6CD59</accession>
<evidence type="ECO:0000313" key="4">
    <source>
        <dbReference type="Proteomes" id="UP000178606"/>
    </source>
</evidence>
<dbReference type="Proteomes" id="UP000178606">
    <property type="component" value="Unassembled WGS sequence"/>
</dbReference>
<keyword evidence="1" id="KW-0560">Oxidoreductase</keyword>
<organism evidence="3 4">
    <name type="scientific">Handelsmanbacteria sp. (strain RIFCSPLOWO2_12_FULL_64_10)</name>
    <dbReference type="NCBI Taxonomy" id="1817868"/>
    <lineage>
        <taxon>Bacteria</taxon>
        <taxon>Candidatus Handelsmaniibacteriota</taxon>
    </lineage>
</organism>
<protein>
    <submittedName>
        <fullName evidence="3">Dehydrogenase</fullName>
    </submittedName>
</protein>
<dbReference type="InterPro" id="IPR000683">
    <property type="entry name" value="Gfo/Idh/MocA-like_OxRdtase_N"/>
</dbReference>
<evidence type="ECO:0000313" key="3">
    <source>
        <dbReference type="EMBL" id="OGG46941.1"/>
    </source>
</evidence>